<dbReference type="PANTHER" id="PTHR46844:SF1">
    <property type="entry name" value="SLR5058 PROTEIN"/>
    <property type="match status" value="1"/>
</dbReference>
<keyword evidence="1" id="KW-0812">Transmembrane</keyword>
<dbReference type="InterPro" id="IPR027417">
    <property type="entry name" value="P-loop_NTPase"/>
</dbReference>
<reference evidence="3 4" key="1">
    <citation type="submission" date="2019-06" db="EMBL/GenBank/DDBJ databases">
        <title>Sequencing the genomes of 1000 actinobacteria strains.</title>
        <authorList>
            <person name="Klenk H.-P."/>
        </authorList>
    </citation>
    <scope>NUCLEOTIDE SEQUENCE [LARGE SCALE GENOMIC DNA]</scope>
    <source>
        <strain evidence="3 4">DSM 45885</strain>
    </source>
</reference>
<feature type="transmembrane region" description="Helical" evidence="1">
    <location>
        <begin position="756"/>
        <end position="774"/>
    </location>
</feature>
<dbReference type="Pfam" id="PF05729">
    <property type="entry name" value="NACHT"/>
    <property type="match status" value="1"/>
</dbReference>
<keyword evidence="4" id="KW-1185">Reference proteome</keyword>
<name>A0A561VYT7_9ACTN</name>
<keyword evidence="1" id="KW-0472">Membrane</keyword>
<evidence type="ECO:0000259" key="2">
    <source>
        <dbReference type="PROSITE" id="PS50837"/>
    </source>
</evidence>
<accession>A0A561VYT7</accession>
<evidence type="ECO:0000256" key="1">
    <source>
        <dbReference type="SAM" id="Phobius"/>
    </source>
</evidence>
<gene>
    <name evidence="3" type="ORF">FHU34_112115</name>
</gene>
<dbReference type="OrthoDB" id="135105at2"/>
<protein>
    <submittedName>
        <fullName evidence="3">NACHT domain-containing protein</fullName>
    </submittedName>
</protein>
<dbReference type="PROSITE" id="PS50837">
    <property type="entry name" value="NACHT"/>
    <property type="match status" value="1"/>
</dbReference>
<dbReference type="AlphaFoldDB" id="A0A561VYT7"/>
<dbReference type="EMBL" id="VIWZ01000001">
    <property type="protein sequence ID" value="TWG16776.1"/>
    <property type="molecule type" value="Genomic_DNA"/>
</dbReference>
<dbReference type="Proteomes" id="UP000317685">
    <property type="component" value="Unassembled WGS sequence"/>
</dbReference>
<feature type="transmembrane region" description="Helical" evidence="1">
    <location>
        <begin position="786"/>
        <end position="808"/>
    </location>
</feature>
<dbReference type="SUPFAM" id="SSF52540">
    <property type="entry name" value="P-loop containing nucleoside triphosphate hydrolases"/>
    <property type="match status" value="1"/>
</dbReference>
<feature type="domain" description="NACHT" evidence="2">
    <location>
        <begin position="109"/>
        <end position="245"/>
    </location>
</feature>
<sequence length="853" mass="93930">MAHHWYVDMLEWLGAVLEWIQKVDPLMSAAVTAVALSGWVVRRMGQLRRGAPEERYRRWFVEEYQVYNPYLAAPETLRLERTLVPLFVTEDGQPDRAADAAERIADRAGHVVLLGDAGSGKTTTLKAFGIAALGGVDGRSGTGRDQEVPFLVPVRLLRGVVQPGALTDYILAMLRSQKGLALTREEADQFLAQVLQQRRCVVLLDGLDEVTPTTYAAVRDEVYRFLSDHTPELPTANARIVITCRRLTFLRIAEDWQAERFGAHRSYALAPLRDTEILAYLRAFPDRFPEVDGPQRFMQQLRSSGTLGLHRNPLVLSMSVGLYAGRKFPAIAHSTARLYDEMIDEMLGRHSFRADGLTTGVNEFDQADKLRVLREFALRAALGPQGFGPFSRLALVEFVSATGDRLRQTLHGRAGEFVDEIIDRSGLLSRVADGQYEFVHRSLQEHLVASELLRQGDDGLRLLRERVMEREWRRVVLFYTAVADQSVVTDFIGELAEIDPVLACACLAGADCLNPVGFAVLDRMAEPLRDPAPAVMLPALAAVLSATASPRAAIRDAAREQAFTWLTKVAGGADAADALGGTHETLLDVMTMLVERLGESSVSRSMVVRLVAVVPDDPRFVEPLWRCLRTAEGAAADDQSLVALVDRLLRLATDPACFAALQRQPAAHPRFATALLRQQVYPFRRGLDRQSNLVTLLCWAQEVGLAAPDINRFLAAKATDPARWASLEADWRHQSASAVVPVFRAQRVDRHRAERATGAMLAVLSVAALVAVGWDLARARGVLSPAVGGAMVVLAAAELGLALTMLGFQPQGGMRRVRLWRPNEWVDAYEDPRSRHWLVPDAGDGRPAGGVTG</sequence>
<proteinExistence type="predicted"/>
<dbReference type="InterPro" id="IPR007111">
    <property type="entry name" value="NACHT_NTPase"/>
</dbReference>
<dbReference type="Gene3D" id="3.40.50.300">
    <property type="entry name" value="P-loop containing nucleotide triphosphate hydrolases"/>
    <property type="match status" value="1"/>
</dbReference>
<dbReference type="PANTHER" id="PTHR46844">
    <property type="entry name" value="SLR5058 PROTEIN"/>
    <property type="match status" value="1"/>
</dbReference>
<evidence type="ECO:0000313" key="3">
    <source>
        <dbReference type="EMBL" id="TWG16776.1"/>
    </source>
</evidence>
<keyword evidence="1" id="KW-1133">Transmembrane helix</keyword>
<evidence type="ECO:0000313" key="4">
    <source>
        <dbReference type="Proteomes" id="UP000317685"/>
    </source>
</evidence>
<organism evidence="3 4">
    <name type="scientific">Micromonospora taraxaci</name>
    <dbReference type="NCBI Taxonomy" id="1316803"/>
    <lineage>
        <taxon>Bacteria</taxon>
        <taxon>Bacillati</taxon>
        <taxon>Actinomycetota</taxon>
        <taxon>Actinomycetes</taxon>
        <taxon>Micromonosporales</taxon>
        <taxon>Micromonosporaceae</taxon>
        <taxon>Micromonospora</taxon>
    </lineage>
</organism>
<comment type="caution">
    <text evidence="3">The sequence shown here is derived from an EMBL/GenBank/DDBJ whole genome shotgun (WGS) entry which is preliminary data.</text>
</comment>